<dbReference type="InterPro" id="IPR051533">
    <property type="entry name" value="WaaL-like"/>
</dbReference>
<feature type="transmembrane region" description="Helical" evidence="5">
    <location>
        <begin position="410"/>
        <end position="428"/>
    </location>
</feature>
<dbReference type="GO" id="GO:0016020">
    <property type="term" value="C:membrane"/>
    <property type="evidence" value="ECO:0007669"/>
    <property type="project" value="UniProtKB-SubCell"/>
</dbReference>
<feature type="transmembrane region" description="Helical" evidence="5">
    <location>
        <begin position="379"/>
        <end position="398"/>
    </location>
</feature>
<keyword evidence="4 5" id="KW-0472">Membrane</keyword>
<evidence type="ECO:0000259" key="6">
    <source>
        <dbReference type="Pfam" id="PF04932"/>
    </source>
</evidence>
<feature type="transmembrane region" description="Helical" evidence="5">
    <location>
        <begin position="207"/>
        <end position="224"/>
    </location>
</feature>
<evidence type="ECO:0000313" key="7">
    <source>
        <dbReference type="EMBL" id="QOR61950.1"/>
    </source>
</evidence>
<comment type="subcellular location">
    <subcellularLocation>
        <location evidence="1">Membrane</location>
        <topology evidence="1">Multi-pass membrane protein</topology>
    </subcellularLocation>
</comment>
<dbReference type="Proteomes" id="UP000595074">
    <property type="component" value="Chromosome"/>
</dbReference>
<proteinExistence type="predicted"/>
<feature type="transmembrane region" description="Helical" evidence="5">
    <location>
        <begin position="230"/>
        <end position="247"/>
    </location>
</feature>
<sequence length="437" mass="51516">MSELKYVIFFLVLLFGVPFNYIMARKFPKYEKVLWFLLLFFTCNMVDINFFSHEHYRGTSRGFEIGMVDILTFSLLAVIIGRRKEYPIKRPPGTFLYFTYFFFSLLSLVNSDVYLYSFFELWKMIRMYIFFYVVYNMIRQFEDITDMMVSISIITIYITYIVLKQKYLMGIFQTYGPFPHQNSLVLYMIMYGSMLLSLLLNKEDIKLYYWLPVFGMASIDIVSTLSRAGLAMYAMSIIMIFYFSYRSHFSLRKVGVTFLFLLLGSIVMYKAMDSIIERVQTAPEESANTRIRLAIAARKMADDKILGIGLNNFGLKINDPYPYGAHIPRNDPYEKGGLVETIYLMIAAETGWHNLVVFFIFILYFYGKNLRNYFRMKGHPYRFIPIGIAGGLTAWYIQSTLEWVLKQTNNYYQMMFVFALIAAVSRMLDEETKKKKR</sequence>
<evidence type="ECO:0000256" key="1">
    <source>
        <dbReference type="ARBA" id="ARBA00004141"/>
    </source>
</evidence>
<feature type="transmembrane region" description="Helical" evidence="5">
    <location>
        <begin position="342"/>
        <end position="367"/>
    </location>
</feature>
<dbReference type="AlphaFoldDB" id="A0A7M1S6G4"/>
<feature type="transmembrane region" description="Helical" evidence="5">
    <location>
        <begin position="93"/>
        <end position="109"/>
    </location>
</feature>
<protein>
    <recommendedName>
        <fullName evidence="6">O-antigen ligase-related domain-containing protein</fullName>
    </recommendedName>
</protein>
<evidence type="ECO:0000256" key="5">
    <source>
        <dbReference type="SAM" id="Phobius"/>
    </source>
</evidence>
<gene>
    <name evidence="7" type="ORF">IMZ28_00200</name>
</gene>
<dbReference type="RefSeq" id="WP_197548654.1">
    <property type="nucleotide sequence ID" value="NZ_CP063164.1"/>
</dbReference>
<feature type="transmembrane region" description="Helical" evidence="5">
    <location>
        <begin position="147"/>
        <end position="163"/>
    </location>
</feature>
<feature type="transmembrane region" description="Helical" evidence="5">
    <location>
        <begin position="33"/>
        <end position="51"/>
    </location>
</feature>
<organism evidence="7 8">
    <name type="scientific">Sulfurovum indicum</name>
    <dbReference type="NCBI Taxonomy" id="2779528"/>
    <lineage>
        <taxon>Bacteria</taxon>
        <taxon>Pseudomonadati</taxon>
        <taxon>Campylobacterota</taxon>
        <taxon>Epsilonproteobacteria</taxon>
        <taxon>Campylobacterales</taxon>
        <taxon>Sulfurovaceae</taxon>
        <taxon>Sulfurovum</taxon>
    </lineage>
</organism>
<keyword evidence="3 5" id="KW-1133">Transmembrane helix</keyword>
<keyword evidence="8" id="KW-1185">Reference proteome</keyword>
<reference evidence="7 8" key="1">
    <citation type="submission" date="2020-10" db="EMBL/GenBank/DDBJ databases">
        <title>The genome of sulfurovum sp.</title>
        <authorList>
            <person name="Xie S."/>
            <person name="Shao Z."/>
            <person name="Jiang L."/>
        </authorList>
    </citation>
    <scope>NUCLEOTIDE SEQUENCE [LARGE SCALE GENOMIC DNA]</scope>
    <source>
        <strain evidence="7 8">ST-419</strain>
    </source>
</reference>
<evidence type="ECO:0000256" key="2">
    <source>
        <dbReference type="ARBA" id="ARBA00022692"/>
    </source>
</evidence>
<dbReference type="PANTHER" id="PTHR37422">
    <property type="entry name" value="TEICHURONIC ACID BIOSYNTHESIS PROTEIN TUAE"/>
    <property type="match status" value="1"/>
</dbReference>
<dbReference type="Pfam" id="PF04932">
    <property type="entry name" value="Wzy_C"/>
    <property type="match status" value="1"/>
</dbReference>
<feature type="domain" description="O-antigen ligase-related" evidence="6">
    <location>
        <begin position="216"/>
        <end position="358"/>
    </location>
</feature>
<dbReference type="EMBL" id="CP063164">
    <property type="protein sequence ID" value="QOR61950.1"/>
    <property type="molecule type" value="Genomic_DNA"/>
</dbReference>
<feature type="transmembrane region" description="Helical" evidence="5">
    <location>
        <begin position="63"/>
        <end position="81"/>
    </location>
</feature>
<dbReference type="PANTHER" id="PTHR37422:SF13">
    <property type="entry name" value="LIPOPOLYSACCHARIDE BIOSYNTHESIS PROTEIN PA4999-RELATED"/>
    <property type="match status" value="1"/>
</dbReference>
<name>A0A7M1S6G4_9BACT</name>
<feature type="transmembrane region" description="Helical" evidence="5">
    <location>
        <begin position="6"/>
        <end position="24"/>
    </location>
</feature>
<accession>A0A7M1S6G4</accession>
<evidence type="ECO:0000256" key="3">
    <source>
        <dbReference type="ARBA" id="ARBA00022989"/>
    </source>
</evidence>
<evidence type="ECO:0000313" key="8">
    <source>
        <dbReference type="Proteomes" id="UP000595074"/>
    </source>
</evidence>
<dbReference type="InterPro" id="IPR007016">
    <property type="entry name" value="O-antigen_ligase-rel_domated"/>
</dbReference>
<evidence type="ECO:0000256" key="4">
    <source>
        <dbReference type="ARBA" id="ARBA00023136"/>
    </source>
</evidence>
<feature type="transmembrane region" description="Helical" evidence="5">
    <location>
        <begin position="254"/>
        <end position="272"/>
    </location>
</feature>
<keyword evidence="2 5" id="KW-0812">Transmembrane</keyword>
<feature type="transmembrane region" description="Helical" evidence="5">
    <location>
        <begin position="183"/>
        <end position="200"/>
    </location>
</feature>
<dbReference type="KEGG" id="sinu:IMZ28_00200"/>